<keyword evidence="4" id="KW-1185">Reference proteome</keyword>
<evidence type="ECO:0000256" key="2">
    <source>
        <dbReference type="SAM" id="SignalP"/>
    </source>
</evidence>
<protein>
    <recommendedName>
        <fullName evidence="5">DUF4148 domain-containing protein</fullName>
    </recommendedName>
</protein>
<feature type="signal peptide" evidence="2">
    <location>
        <begin position="1"/>
        <end position="21"/>
    </location>
</feature>
<gene>
    <name evidence="3" type="ORF">HNP73_003158</name>
</gene>
<dbReference type="EMBL" id="JACHFM010000003">
    <property type="protein sequence ID" value="MBB5223211.1"/>
    <property type="molecule type" value="Genomic_DNA"/>
</dbReference>
<evidence type="ECO:0000313" key="4">
    <source>
        <dbReference type="Proteomes" id="UP000549457"/>
    </source>
</evidence>
<feature type="chain" id="PRO_5032587535" description="DUF4148 domain-containing protein" evidence="2">
    <location>
        <begin position="22"/>
        <end position="155"/>
    </location>
</feature>
<name>A0A840SVM8_9RHOB</name>
<comment type="caution">
    <text evidence="3">The sequence shown here is derived from an EMBL/GenBank/DDBJ whole genome shotgun (WGS) entry which is preliminary data.</text>
</comment>
<organism evidence="3 4">
    <name type="scientific">Amaricoccus macauensis</name>
    <dbReference type="NCBI Taxonomy" id="57001"/>
    <lineage>
        <taxon>Bacteria</taxon>
        <taxon>Pseudomonadati</taxon>
        <taxon>Pseudomonadota</taxon>
        <taxon>Alphaproteobacteria</taxon>
        <taxon>Rhodobacterales</taxon>
        <taxon>Paracoccaceae</taxon>
        <taxon>Amaricoccus</taxon>
    </lineage>
</organism>
<evidence type="ECO:0008006" key="5">
    <source>
        <dbReference type="Google" id="ProtNLM"/>
    </source>
</evidence>
<dbReference type="RefSeq" id="WP_184151641.1">
    <property type="nucleotide sequence ID" value="NZ_JACHFM010000003.1"/>
</dbReference>
<reference evidence="3 4" key="1">
    <citation type="submission" date="2020-08" db="EMBL/GenBank/DDBJ databases">
        <title>Genomic Encyclopedia of Type Strains, Phase IV (KMG-IV): sequencing the most valuable type-strain genomes for metagenomic binning, comparative biology and taxonomic classification.</title>
        <authorList>
            <person name="Goeker M."/>
        </authorList>
    </citation>
    <scope>NUCLEOTIDE SEQUENCE [LARGE SCALE GENOMIC DNA]</scope>
    <source>
        <strain evidence="3 4">DSM 101730</strain>
    </source>
</reference>
<keyword evidence="2" id="KW-0732">Signal</keyword>
<evidence type="ECO:0000313" key="3">
    <source>
        <dbReference type="EMBL" id="MBB5223211.1"/>
    </source>
</evidence>
<proteinExistence type="predicted"/>
<feature type="region of interest" description="Disordered" evidence="1">
    <location>
        <begin position="43"/>
        <end position="67"/>
    </location>
</feature>
<evidence type="ECO:0000256" key="1">
    <source>
        <dbReference type="SAM" id="MobiDB-lite"/>
    </source>
</evidence>
<dbReference type="AlphaFoldDB" id="A0A840SVM8"/>
<sequence length="155" mass="16203">MKYSAFAAVLLALGAVLPANAATQVVAGNGMTLTDAARIKFNRDTRSDDQQATVAPATPSGDYSRLAASFGMDPREAQGLSLERVFVAKINHGKGESELQLEQDSSVGMATRSPYRAVDRSQLAASAGLDADAAAAMSIREIAAAKFDRDGTSNH</sequence>
<dbReference type="Proteomes" id="UP000549457">
    <property type="component" value="Unassembled WGS sequence"/>
</dbReference>
<accession>A0A840SVM8</accession>